<dbReference type="STRING" id="86166.TAGGR_3179"/>
<dbReference type="InterPro" id="IPR051449">
    <property type="entry name" value="ABC-2_transporter_component"/>
</dbReference>
<feature type="transmembrane region" description="Helical" evidence="8">
    <location>
        <begin position="258"/>
        <end position="282"/>
    </location>
</feature>
<feature type="transmembrane region" description="Helical" evidence="8">
    <location>
        <begin position="230"/>
        <end position="252"/>
    </location>
</feature>
<accession>A0A0U9HRR4</accession>
<evidence type="ECO:0000256" key="7">
    <source>
        <dbReference type="ARBA" id="ARBA00023136"/>
    </source>
</evidence>
<keyword evidence="4" id="KW-1003">Cell membrane</keyword>
<feature type="transmembrane region" description="Helical" evidence="8">
    <location>
        <begin position="21"/>
        <end position="42"/>
    </location>
</feature>
<gene>
    <name evidence="10" type="ORF">TAGGR_3179</name>
</gene>
<evidence type="ECO:0000256" key="3">
    <source>
        <dbReference type="ARBA" id="ARBA00022448"/>
    </source>
</evidence>
<evidence type="ECO:0000256" key="5">
    <source>
        <dbReference type="ARBA" id="ARBA00022692"/>
    </source>
</evidence>
<proteinExistence type="inferred from homology"/>
<evidence type="ECO:0000256" key="6">
    <source>
        <dbReference type="ARBA" id="ARBA00022989"/>
    </source>
</evidence>
<feature type="transmembrane region" description="Helical" evidence="8">
    <location>
        <begin position="353"/>
        <end position="371"/>
    </location>
</feature>
<evidence type="ECO:0000256" key="2">
    <source>
        <dbReference type="ARBA" id="ARBA00007783"/>
    </source>
</evidence>
<dbReference type="GO" id="GO:0140359">
    <property type="term" value="F:ABC-type transporter activity"/>
    <property type="evidence" value="ECO:0007669"/>
    <property type="project" value="InterPro"/>
</dbReference>
<dbReference type="GO" id="GO:0005886">
    <property type="term" value="C:plasma membrane"/>
    <property type="evidence" value="ECO:0007669"/>
    <property type="project" value="UniProtKB-SubCell"/>
</dbReference>
<sequence>MSKRLFAILKKEFRELLRDPLYLTFAFIVPVVIIILMGYGLILDVKNIPVSFIDYDRTQLSREYRYSFTNSEYFKFFNLIESYRDAEELIKSGECRIVIVIPPDFSRKLYSGKPAQVQVLIDGSFPMRAEVMKGYVSAINMQFNQKLLKDFIEQRGISQINFPISVETRAWYNPALESKNFILPGELVTTLMFYSVLLASLIVVREKESGSIFNLYCSPVRAWEVVFGKAIPYVTVSFVTYLIIFLLTVGLFQTKFTGSFIFLTFSTIIYLFCTVGVGVLISMLAKTQITAMLIAFLGTIIPSFIYSGYFSPITSMSQSGQLISKTIPASYFMGIVRGVYLKGIGAESFTSELLSLLIYATVVYSLAILSFRKRIG</sequence>
<dbReference type="PANTHER" id="PTHR30294:SF29">
    <property type="entry name" value="MULTIDRUG ABC TRANSPORTER PERMEASE YBHS-RELATED"/>
    <property type="match status" value="1"/>
</dbReference>
<organism evidence="10 11">
    <name type="scientific">Thermodesulfovibrio aggregans</name>
    <dbReference type="NCBI Taxonomy" id="86166"/>
    <lineage>
        <taxon>Bacteria</taxon>
        <taxon>Pseudomonadati</taxon>
        <taxon>Nitrospirota</taxon>
        <taxon>Thermodesulfovibrionia</taxon>
        <taxon>Thermodesulfovibrionales</taxon>
        <taxon>Thermodesulfovibrionaceae</taxon>
        <taxon>Thermodesulfovibrio</taxon>
    </lineage>
</organism>
<feature type="transmembrane region" description="Helical" evidence="8">
    <location>
        <begin position="289"/>
        <end position="309"/>
    </location>
</feature>
<feature type="domain" description="ABC transmembrane type-2" evidence="9">
    <location>
        <begin position="129"/>
        <end position="374"/>
    </location>
</feature>
<dbReference type="Pfam" id="PF12698">
    <property type="entry name" value="ABC2_membrane_3"/>
    <property type="match status" value="1"/>
</dbReference>
<dbReference type="PANTHER" id="PTHR30294">
    <property type="entry name" value="MEMBRANE COMPONENT OF ABC TRANSPORTER YHHJ-RELATED"/>
    <property type="match status" value="1"/>
</dbReference>
<evidence type="ECO:0000256" key="1">
    <source>
        <dbReference type="ARBA" id="ARBA00004651"/>
    </source>
</evidence>
<keyword evidence="7 8" id="KW-0472">Membrane</keyword>
<comment type="subcellular location">
    <subcellularLocation>
        <location evidence="1">Cell membrane</location>
        <topology evidence="1">Multi-pass membrane protein</topology>
    </subcellularLocation>
</comment>
<dbReference type="PROSITE" id="PS51012">
    <property type="entry name" value="ABC_TM2"/>
    <property type="match status" value="1"/>
</dbReference>
<feature type="transmembrane region" description="Helical" evidence="8">
    <location>
        <begin position="181"/>
        <end position="204"/>
    </location>
</feature>
<evidence type="ECO:0000256" key="4">
    <source>
        <dbReference type="ARBA" id="ARBA00022475"/>
    </source>
</evidence>
<comment type="caution">
    <text evidence="10">The sequence shown here is derived from an EMBL/GenBank/DDBJ whole genome shotgun (WGS) entry which is preliminary data.</text>
</comment>
<evidence type="ECO:0000313" key="11">
    <source>
        <dbReference type="Proteomes" id="UP000054976"/>
    </source>
</evidence>
<dbReference type="AlphaFoldDB" id="A0A0U9HRR4"/>
<keyword evidence="3" id="KW-0813">Transport</keyword>
<evidence type="ECO:0000259" key="9">
    <source>
        <dbReference type="PROSITE" id="PS51012"/>
    </source>
</evidence>
<keyword evidence="6 8" id="KW-1133">Transmembrane helix</keyword>
<dbReference type="Proteomes" id="UP000054976">
    <property type="component" value="Unassembled WGS sequence"/>
</dbReference>
<evidence type="ECO:0000256" key="8">
    <source>
        <dbReference type="SAM" id="Phobius"/>
    </source>
</evidence>
<dbReference type="InterPro" id="IPR013525">
    <property type="entry name" value="ABC2_TM"/>
</dbReference>
<dbReference type="OrthoDB" id="9808686at2"/>
<reference evidence="11" key="1">
    <citation type="submission" date="2016-01" db="EMBL/GenBank/DDBJ databases">
        <title>Draft genome sequence of Thermodesulfovibrio aggregans strain TGE-P1.</title>
        <authorList>
            <person name="Sekiguchi Y."/>
            <person name="Ohashi A."/>
            <person name="Matsuura N."/>
            <person name="Tourlousse M.D."/>
        </authorList>
    </citation>
    <scope>NUCLEOTIDE SEQUENCE [LARGE SCALE GENOMIC DNA]</scope>
    <source>
        <strain evidence="11">TGE-P1</strain>
    </source>
</reference>
<comment type="similarity">
    <text evidence="2">Belongs to the ABC-2 integral membrane protein family.</text>
</comment>
<dbReference type="RefSeq" id="WP_059177130.1">
    <property type="nucleotide sequence ID" value="NZ_BCNO01000003.1"/>
</dbReference>
<keyword evidence="5 8" id="KW-0812">Transmembrane</keyword>
<protein>
    <submittedName>
        <fullName evidence="10">ABC-2 type transport system permease protein</fullName>
    </submittedName>
</protein>
<dbReference type="Gene3D" id="3.40.1710.10">
    <property type="entry name" value="abc type-2 transporter like domain"/>
    <property type="match status" value="1"/>
</dbReference>
<keyword evidence="11" id="KW-1185">Reference proteome</keyword>
<dbReference type="InterPro" id="IPR047817">
    <property type="entry name" value="ABC2_TM_bact-type"/>
</dbReference>
<dbReference type="EMBL" id="BCNO01000003">
    <property type="protein sequence ID" value="GAQ95704.1"/>
    <property type="molecule type" value="Genomic_DNA"/>
</dbReference>
<evidence type="ECO:0000313" key="10">
    <source>
        <dbReference type="EMBL" id="GAQ95704.1"/>
    </source>
</evidence>
<name>A0A0U9HRR4_9BACT</name>